<dbReference type="InterPro" id="IPR044666">
    <property type="entry name" value="Cyclophilin_A-like"/>
</dbReference>
<dbReference type="GO" id="GO:0003755">
    <property type="term" value="F:peptidyl-prolyl cis-trans isomerase activity"/>
    <property type="evidence" value="ECO:0007669"/>
    <property type="project" value="UniProtKB-EC"/>
</dbReference>
<dbReference type="SUPFAM" id="SSF50891">
    <property type="entry name" value="Cyclophilin-like"/>
    <property type="match status" value="1"/>
</dbReference>
<comment type="catalytic activity">
    <reaction evidence="1 6">
        <text>[protein]-peptidylproline (omega=180) = [protein]-peptidylproline (omega=0)</text>
        <dbReference type="Rhea" id="RHEA:16237"/>
        <dbReference type="Rhea" id="RHEA-COMP:10747"/>
        <dbReference type="Rhea" id="RHEA-COMP:10748"/>
        <dbReference type="ChEBI" id="CHEBI:83833"/>
        <dbReference type="ChEBI" id="CHEBI:83834"/>
        <dbReference type="EC" id="5.2.1.8"/>
    </reaction>
</comment>
<evidence type="ECO:0000313" key="10">
    <source>
        <dbReference type="Proteomes" id="UP000830454"/>
    </source>
</evidence>
<evidence type="ECO:0000259" key="7">
    <source>
        <dbReference type="PROSITE" id="PS50059"/>
    </source>
</evidence>
<comment type="similarity">
    <text evidence="2">Belongs to the cyclophilin-type PPIase family.</text>
</comment>
<dbReference type="InterPro" id="IPR002130">
    <property type="entry name" value="Cyclophilin-type_PPIase_dom"/>
</dbReference>
<dbReference type="Pfam" id="PF00254">
    <property type="entry name" value="FKBP_C"/>
    <property type="match status" value="1"/>
</dbReference>
<accession>A0ABY4HNI5</accession>
<sequence>MKHLTSLVFGLFAIFTSCTDPYSKLEEGMYADITTNKGSIILKLEFEKTPITVANFVSLAEGKNPFVEDQFKGKPFYDGLKFHRVIPDFMIQGGDPLGDGSGGPGYKFKDEFHPDLKHSKGGILSMANAGPGTNGSQFFITHKETPWLDNMHTVFGEVIEGKEVVDSIAQDDIIEKITIVKKGTDAKKFDAVKIFKDYYSIEAEEQKKEAEIQKKEALKVEKAKADKAVEIEQLKLDGTKTKTGLIYKIISKGEGKKPKKETQVYINYAGFLQNGELFDSNYEDVSKTFGKLDPNRAQQGAYKPFPFKYGDKQGLIAGFIEALELMSYGDKAIVYIPSNLGYGSQGAGNVIPPNADIIFEIEMLENLPN</sequence>
<dbReference type="InterPro" id="IPR046357">
    <property type="entry name" value="PPIase_dom_sf"/>
</dbReference>
<gene>
    <name evidence="9" type="ORF">LXD69_17545</name>
</gene>
<dbReference type="PROSITE" id="PS50072">
    <property type="entry name" value="CSA_PPIASE_2"/>
    <property type="match status" value="1"/>
</dbReference>
<keyword evidence="5 6" id="KW-0413">Isomerase</keyword>
<proteinExistence type="inferred from homology"/>
<name>A0ABY4HNI5_9FLAO</name>
<dbReference type="Gene3D" id="2.40.100.10">
    <property type="entry name" value="Cyclophilin-like"/>
    <property type="match status" value="1"/>
</dbReference>
<dbReference type="Proteomes" id="UP000830454">
    <property type="component" value="Chromosome"/>
</dbReference>
<dbReference type="EC" id="5.2.1.8" evidence="3 6"/>
<dbReference type="PROSITE" id="PS51257">
    <property type="entry name" value="PROKAR_LIPOPROTEIN"/>
    <property type="match status" value="1"/>
</dbReference>
<dbReference type="InterPro" id="IPR029000">
    <property type="entry name" value="Cyclophilin-like_dom_sf"/>
</dbReference>
<dbReference type="PANTHER" id="PTHR45625">
    <property type="entry name" value="PEPTIDYL-PROLYL CIS-TRANS ISOMERASE-RELATED"/>
    <property type="match status" value="1"/>
</dbReference>
<evidence type="ECO:0000256" key="1">
    <source>
        <dbReference type="ARBA" id="ARBA00000971"/>
    </source>
</evidence>
<evidence type="ECO:0000256" key="6">
    <source>
        <dbReference type="PROSITE-ProRule" id="PRU00277"/>
    </source>
</evidence>
<evidence type="ECO:0000259" key="8">
    <source>
        <dbReference type="PROSITE" id="PS50072"/>
    </source>
</evidence>
<reference evidence="9" key="1">
    <citation type="submission" date="2021-12" db="EMBL/GenBank/DDBJ databases">
        <authorList>
            <person name="Cha I.-T."/>
            <person name="Lee K.-E."/>
            <person name="Park S.-J."/>
        </authorList>
    </citation>
    <scope>NUCLEOTIDE SEQUENCE</scope>
    <source>
        <strain evidence="9">YSM-43</strain>
    </source>
</reference>
<dbReference type="EMBL" id="CP090145">
    <property type="protein sequence ID" value="UOX33826.1"/>
    <property type="molecule type" value="Genomic_DNA"/>
</dbReference>
<dbReference type="PANTHER" id="PTHR45625:SF4">
    <property type="entry name" value="PEPTIDYLPROLYL ISOMERASE DOMAIN AND WD REPEAT-CONTAINING PROTEIN 1"/>
    <property type="match status" value="1"/>
</dbReference>
<organism evidence="9 10">
    <name type="scientific">Flavobacterium sediminilitoris</name>
    <dbReference type="NCBI Taxonomy" id="2024526"/>
    <lineage>
        <taxon>Bacteria</taxon>
        <taxon>Pseudomonadati</taxon>
        <taxon>Bacteroidota</taxon>
        <taxon>Flavobacteriia</taxon>
        <taxon>Flavobacteriales</taxon>
        <taxon>Flavobacteriaceae</taxon>
        <taxon>Flavobacterium</taxon>
    </lineage>
</organism>
<dbReference type="RefSeq" id="WP_246916368.1">
    <property type="nucleotide sequence ID" value="NZ_CP090145.1"/>
</dbReference>
<evidence type="ECO:0000256" key="2">
    <source>
        <dbReference type="ARBA" id="ARBA00007365"/>
    </source>
</evidence>
<dbReference type="PRINTS" id="PR00153">
    <property type="entry name" value="CSAPPISMRASE"/>
</dbReference>
<feature type="domain" description="PPIase cyclophilin-type" evidence="8">
    <location>
        <begin position="38"/>
        <end position="170"/>
    </location>
</feature>
<dbReference type="Pfam" id="PF00160">
    <property type="entry name" value="Pro_isomerase"/>
    <property type="match status" value="1"/>
</dbReference>
<dbReference type="Gene3D" id="3.10.50.40">
    <property type="match status" value="1"/>
</dbReference>
<dbReference type="PROSITE" id="PS50059">
    <property type="entry name" value="FKBP_PPIASE"/>
    <property type="match status" value="1"/>
</dbReference>
<evidence type="ECO:0000256" key="3">
    <source>
        <dbReference type="ARBA" id="ARBA00013194"/>
    </source>
</evidence>
<dbReference type="PROSITE" id="PS00170">
    <property type="entry name" value="CSA_PPIASE_1"/>
    <property type="match status" value="1"/>
</dbReference>
<dbReference type="SUPFAM" id="SSF54534">
    <property type="entry name" value="FKBP-like"/>
    <property type="match status" value="1"/>
</dbReference>
<evidence type="ECO:0000256" key="4">
    <source>
        <dbReference type="ARBA" id="ARBA00023110"/>
    </source>
</evidence>
<keyword evidence="10" id="KW-1185">Reference proteome</keyword>
<reference evidence="9" key="2">
    <citation type="submission" date="2022-04" db="EMBL/GenBank/DDBJ databases">
        <title>Complete Genome Sequence of Flavobacterium sediminilitoris YSM-43, Isolated from a Tidal Sediment.</title>
        <authorList>
            <person name="Lee P.A."/>
        </authorList>
    </citation>
    <scope>NUCLEOTIDE SEQUENCE</scope>
    <source>
        <strain evidence="9">YSM-43</strain>
    </source>
</reference>
<protein>
    <recommendedName>
        <fullName evidence="3 6">peptidylprolyl isomerase</fullName>
        <ecNumber evidence="3 6">5.2.1.8</ecNumber>
    </recommendedName>
</protein>
<dbReference type="InterPro" id="IPR001179">
    <property type="entry name" value="PPIase_FKBP_dom"/>
</dbReference>
<dbReference type="CDD" id="cd00317">
    <property type="entry name" value="cyclophilin"/>
    <property type="match status" value="1"/>
</dbReference>
<evidence type="ECO:0000256" key="5">
    <source>
        <dbReference type="ARBA" id="ARBA00023235"/>
    </source>
</evidence>
<keyword evidence="4 6" id="KW-0697">Rotamase</keyword>
<feature type="domain" description="PPIase FKBP-type" evidence="7">
    <location>
        <begin position="261"/>
        <end position="367"/>
    </location>
</feature>
<dbReference type="InterPro" id="IPR020892">
    <property type="entry name" value="Cyclophilin-type_PPIase_CS"/>
</dbReference>
<evidence type="ECO:0000313" key="9">
    <source>
        <dbReference type="EMBL" id="UOX33826.1"/>
    </source>
</evidence>